<gene>
    <name evidence="1" type="ORF">AARAC_007677</name>
</gene>
<dbReference type="InterPro" id="IPR021851">
    <property type="entry name" value="DUF3455"/>
</dbReference>
<organism evidence="1 2">
    <name type="scientific">Aspergillus arachidicola</name>
    <dbReference type="NCBI Taxonomy" id="656916"/>
    <lineage>
        <taxon>Eukaryota</taxon>
        <taxon>Fungi</taxon>
        <taxon>Dikarya</taxon>
        <taxon>Ascomycota</taxon>
        <taxon>Pezizomycotina</taxon>
        <taxon>Eurotiomycetes</taxon>
        <taxon>Eurotiomycetidae</taxon>
        <taxon>Eurotiales</taxon>
        <taxon>Aspergillaceae</taxon>
        <taxon>Aspergillus</taxon>
        <taxon>Aspergillus subgen. Circumdati</taxon>
    </lineage>
</organism>
<dbReference type="InterPro" id="IPR021706">
    <property type="entry name" value="DUF2990"/>
</dbReference>
<dbReference type="EMBL" id="NEXV01000425">
    <property type="protein sequence ID" value="PIG83759.1"/>
    <property type="molecule type" value="Genomic_DNA"/>
</dbReference>
<dbReference type="Proteomes" id="UP000231358">
    <property type="component" value="Unassembled WGS sequence"/>
</dbReference>
<evidence type="ECO:0000313" key="2">
    <source>
        <dbReference type="Proteomes" id="UP000231358"/>
    </source>
</evidence>
<evidence type="ECO:0008006" key="3">
    <source>
        <dbReference type="Google" id="ProtNLM"/>
    </source>
</evidence>
<dbReference type="Pfam" id="PF11937">
    <property type="entry name" value="DUF3455"/>
    <property type="match status" value="1"/>
</dbReference>
<dbReference type="Pfam" id="PF11693">
    <property type="entry name" value="DUF2990"/>
    <property type="match status" value="1"/>
</dbReference>
<dbReference type="AlphaFoldDB" id="A0A2G7FTA3"/>
<dbReference type="PANTHER" id="PTHR35567:SF1">
    <property type="entry name" value="CONSERVED FUNGAL PROTEIN (AFU_ORTHOLOGUE AFUA_1G14230)"/>
    <property type="match status" value="1"/>
</dbReference>
<comment type="caution">
    <text evidence="1">The sequence shown here is derived from an EMBL/GenBank/DDBJ whole genome shotgun (WGS) entry which is preliminary data.</text>
</comment>
<feature type="non-terminal residue" evidence="1">
    <location>
        <position position="1"/>
    </location>
</feature>
<keyword evidence="2" id="KW-1185">Reference proteome</keyword>
<reference evidence="1 2" key="1">
    <citation type="submission" date="2017-05" db="EMBL/GenBank/DDBJ databases">
        <title>Genome sequence for an aflatoxigenic pathogen of Argentinian peanut, Aspergillus arachidicola.</title>
        <authorList>
            <person name="Moore G."/>
            <person name="Beltz S.B."/>
            <person name="Mack B.M."/>
        </authorList>
    </citation>
    <scope>NUCLEOTIDE SEQUENCE [LARGE SCALE GENOMIC DNA]</scope>
    <source>
        <strain evidence="1 2">CBS 117610</strain>
    </source>
</reference>
<sequence length="256" mass="27350">LAKASEMRSTFVFIACITAYSFAAPAFFDNAYNFSNDLSEYLGRVSKHIEHSKDILNSATCDTSSIGLPAQASGLPSPSDQKLLYVALGRGTQNYTCATPSSNSTPVAVGAVANLYNATCIAGSFSDMINMLPNIAYRIPMPSSESDRLPPANLDLMGHHFFDGSTPVFNLDTTATHQYGIARTKKEAQVDAPSNAIQGNNGAVAWLYLSATSGSVGDYSGVYRVDTAAGSPPKTCKDMPSEFTVDYAANYYFYGK</sequence>
<evidence type="ECO:0000313" key="1">
    <source>
        <dbReference type="EMBL" id="PIG83759.1"/>
    </source>
</evidence>
<dbReference type="PANTHER" id="PTHR35567">
    <property type="entry name" value="MALATE DEHYDROGENASE (AFU_ORTHOLOGUE AFUA_2G13800)"/>
    <property type="match status" value="1"/>
</dbReference>
<protein>
    <recommendedName>
        <fullName evidence="3">Malate dehydrogenase</fullName>
    </recommendedName>
</protein>
<accession>A0A2G7FTA3</accession>
<name>A0A2G7FTA3_9EURO</name>
<proteinExistence type="predicted"/>